<comment type="similarity">
    <text evidence="3 6">Belongs to the MoeA family.</text>
</comment>
<dbReference type="CDD" id="cd00887">
    <property type="entry name" value="MoeA"/>
    <property type="match status" value="1"/>
</dbReference>
<keyword evidence="6 8" id="KW-0808">Transferase</keyword>
<dbReference type="RefSeq" id="WP_185954183.1">
    <property type="nucleotide sequence ID" value="NZ_FXTM01000001.1"/>
</dbReference>
<comment type="cofactor">
    <cofactor evidence="6">
        <name>Mg(2+)</name>
        <dbReference type="ChEBI" id="CHEBI:18420"/>
    </cofactor>
</comment>
<dbReference type="NCBIfam" id="TIGR00177">
    <property type="entry name" value="molyb_syn"/>
    <property type="match status" value="1"/>
</dbReference>
<dbReference type="NCBIfam" id="NF045515">
    <property type="entry name" value="Glp_gephyrin"/>
    <property type="match status" value="1"/>
</dbReference>
<comment type="pathway">
    <text evidence="2 6">Cofactor biosynthesis; molybdopterin biosynthesis.</text>
</comment>
<keyword evidence="6" id="KW-0500">Molybdenum</keyword>
<feature type="domain" description="MoaB/Mog" evidence="7">
    <location>
        <begin position="177"/>
        <end position="314"/>
    </location>
</feature>
<dbReference type="Pfam" id="PF03454">
    <property type="entry name" value="MoeA_C"/>
    <property type="match status" value="1"/>
</dbReference>
<dbReference type="SUPFAM" id="SSF63867">
    <property type="entry name" value="MoeA C-terminal domain-like"/>
    <property type="match status" value="1"/>
</dbReference>
<dbReference type="Proteomes" id="UP000317315">
    <property type="component" value="Unassembled WGS sequence"/>
</dbReference>
<keyword evidence="9" id="KW-1185">Reference proteome</keyword>
<dbReference type="SMART" id="SM00852">
    <property type="entry name" value="MoCF_biosynth"/>
    <property type="match status" value="1"/>
</dbReference>
<dbReference type="Gene3D" id="3.90.105.10">
    <property type="entry name" value="Molybdopterin biosynthesis moea protein, domain 2"/>
    <property type="match status" value="1"/>
</dbReference>
<dbReference type="InterPro" id="IPR036135">
    <property type="entry name" value="MoeA_linker/N_sf"/>
</dbReference>
<evidence type="ECO:0000256" key="4">
    <source>
        <dbReference type="ARBA" id="ARBA00023150"/>
    </source>
</evidence>
<dbReference type="EMBL" id="FXTM01000001">
    <property type="protein sequence ID" value="SMO33275.1"/>
    <property type="molecule type" value="Genomic_DNA"/>
</dbReference>
<evidence type="ECO:0000256" key="2">
    <source>
        <dbReference type="ARBA" id="ARBA00005046"/>
    </source>
</evidence>
<dbReference type="GO" id="GO:0061599">
    <property type="term" value="F:molybdopterin molybdotransferase activity"/>
    <property type="evidence" value="ECO:0007669"/>
    <property type="project" value="UniProtKB-UniRule"/>
</dbReference>
<accession>A0A521AEM5</accession>
<dbReference type="GO" id="GO:0046872">
    <property type="term" value="F:metal ion binding"/>
    <property type="evidence" value="ECO:0007669"/>
    <property type="project" value="UniProtKB-UniRule"/>
</dbReference>
<protein>
    <recommendedName>
        <fullName evidence="6">Molybdopterin molybdenumtransferase</fullName>
        <ecNumber evidence="6">2.10.1.1</ecNumber>
    </recommendedName>
</protein>
<keyword evidence="6" id="KW-0460">Magnesium</keyword>
<keyword evidence="6" id="KW-0479">Metal-binding</keyword>
<evidence type="ECO:0000256" key="5">
    <source>
        <dbReference type="ARBA" id="ARBA00047317"/>
    </source>
</evidence>
<dbReference type="InterPro" id="IPR005111">
    <property type="entry name" value="MoeA_C_domain_IV"/>
</dbReference>
<dbReference type="SUPFAM" id="SSF63882">
    <property type="entry name" value="MoeA N-terminal region -like"/>
    <property type="match status" value="1"/>
</dbReference>
<dbReference type="InterPro" id="IPR001453">
    <property type="entry name" value="MoaB/Mog_dom"/>
</dbReference>
<dbReference type="GO" id="GO:0005829">
    <property type="term" value="C:cytosol"/>
    <property type="evidence" value="ECO:0007669"/>
    <property type="project" value="TreeGrafter"/>
</dbReference>
<dbReference type="Pfam" id="PF00994">
    <property type="entry name" value="MoCF_biosynth"/>
    <property type="match status" value="1"/>
</dbReference>
<dbReference type="EC" id="2.10.1.1" evidence="6"/>
<name>A0A521AEM5_9BACT</name>
<gene>
    <name evidence="8" type="ORF">SAMN06269117_10184</name>
</gene>
<evidence type="ECO:0000256" key="3">
    <source>
        <dbReference type="ARBA" id="ARBA00010763"/>
    </source>
</evidence>
<dbReference type="InterPro" id="IPR005110">
    <property type="entry name" value="MoeA_linker/N"/>
</dbReference>
<dbReference type="PANTHER" id="PTHR10192">
    <property type="entry name" value="MOLYBDOPTERIN BIOSYNTHESIS PROTEIN"/>
    <property type="match status" value="1"/>
</dbReference>
<evidence type="ECO:0000313" key="8">
    <source>
        <dbReference type="EMBL" id="SMO33275.1"/>
    </source>
</evidence>
<dbReference type="InterPro" id="IPR038987">
    <property type="entry name" value="MoeA-like"/>
</dbReference>
<organism evidence="8 9">
    <name type="scientific">Balnearium lithotrophicum</name>
    <dbReference type="NCBI Taxonomy" id="223788"/>
    <lineage>
        <taxon>Bacteria</taxon>
        <taxon>Pseudomonadati</taxon>
        <taxon>Aquificota</taxon>
        <taxon>Aquificia</taxon>
        <taxon>Desulfurobacteriales</taxon>
        <taxon>Desulfurobacteriaceae</taxon>
        <taxon>Balnearium</taxon>
    </lineage>
</organism>
<dbReference type="UniPathway" id="UPA00344"/>
<sequence>MRVIREEAKEIIFENVKPIKNVETVTLEKAEGRVLSEDVLSPIDVPDVNKSAVDGYAFRSSSLKETPAKLKIVGETAAGDTERKRVDEGEAVFVMTGGEIPEGADSAVRVEDVEFGGKFVKIDFPVEKGNLVNFRGEEFKKGEVVLKRGEKICGLKVALLAYLGVYSLKVYSKPRIGVLVTGNEILEPWESFKRGNAYNTNLYIVEEFLKRAGAVTYIGIVRDDREELKKAIEEGIDRFDVLITTGGVSKGKYDFVKEVVSQVGIDVKFTQTNIRPGRPLVFGTKGEKLFFGLPGYPSATVVNLLEFVLPAVKKLSGNRDWENRYLKAFADEPLRSKKGRNDFIRVKFLNDNGVLKVRSSGSQQTSVFKSVVFSDGFAVVPEDRGSVERGDLIDILTFMEI</sequence>
<dbReference type="AlphaFoldDB" id="A0A521AEM5"/>
<dbReference type="Gene3D" id="3.40.980.10">
    <property type="entry name" value="MoaB/Mog-like domain"/>
    <property type="match status" value="1"/>
</dbReference>
<dbReference type="PANTHER" id="PTHR10192:SF5">
    <property type="entry name" value="GEPHYRIN"/>
    <property type="match status" value="1"/>
</dbReference>
<dbReference type="InterPro" id="IPR036425">
    <property type="entry name" value="MoaB/Mog-like_dom_sf"/>
</dbReference>
<evidence type="ECO:0000256" key="6">
    <source>
        <dbReference type="RuleBase" id="RU365090"/>
    </source>
</evidence>
<dbReference type="SUPFAM" id="SSF53218">
    <property type="entry name" value="Molybdenum cofactor biosynthesis proteins"/>
    <property type="match status" value="1"/>
</dbReference>
<proteinExistence type="inferred from homology"/>
<comment type="catalytic activity">
    <reaction evidence="5">
        <text>adenylyl-molybdopterin + molybdate = Mo-molybdopterin + AMP + H(+)</text>
        <dbReference type="Rhea" id="RHEA:35047"/>
        <dbReference type="ChEBI" id="CHEBI:15378"/>
        <dbReference type="ChEBI" id="CHEBI:36264"/>
        <dbReference type="ChEBI" id="CHEBI:62727"/>
        <dbReference type="ChEBI" id="CHEBI:71302"/>
        <dbReference type="ChEBI" id="CHEBI:456215"/>
        <dbReference type="EC" id="2.10.1.1"/>
    </reaction>
</comment>
<dbReference type="GO" id="GO:0006777">
    <property type="term" value="P:Mo-molybdopterin cofactor biosynthetic process"/>
    <property type="evidence" value="ECO:0007669"/>
    <property type="project" value="UniProtKB-UniRule"/>
</dbReference>
<keyword evidence="4 6" id="KW-0501">Molybdenum cofactor biosynthesis</keyword>
<evidence type="ECO:0000256" key="1">
    <source>
        <dbReference type="ARBA" id="ARBA00002901"/>
    </source>
</evidence>
<dbReference type="Pfam" id="PF03453">
    <property type="entry name" value="MoeA_N"/>
    <property type="match status" value="1"/>
</dbReference>
<evidence type="ECO:0000313" key="9">
    <source>
        <dbReference type="Proteomes" id="UP000317315"/>
    </source>
</evidence>
<evidence type="ECO:0000259" key="7">
    <source>
        <dbReference type="SMART" id="SM00852"/>
    </source>
</evidence>
<dbReference type="Gene3D" id="2.170.190.11">
    <property type="entry name" value="Molybdopterin biosynthesis moea protein, domain 3"/>
    <property type="match status" value="1"/>
</dbReference>
<dbReference type="InterPro" id="IPR036688">
    <property type="entry name" value="MoeA_C_domain_IV_sf"/>
</dbReference>
<reference evidence="8 9" key="1">
    <citation type="submission" date="2017-05" db="EMBL/GenBank/DDBJ databases">
        <authorList>
            <person name="Varghese N."/>
            <person name="Submissions S."/>
        </authorList>
    </citation>
    <scope>NUCLEOTIDE SEQUENCE [LARGE SCALE GENOMIC DNA]</scope>
    <source>
        <strain evidence="8 9">DSM 16304</strain>
    </source>
</reference>
<comment type="function">
    <text evidence="1 6">Catalyzes the insertion of molybdate into adenylated molybdopterin with the concomitant release of AMP.</text>
</comment>
<dbReference type="Gene3D" id="2.40.340.10">
    <property type="entry name" value="MoeA, C-terminal, domain IV"/>
    <property type="match status" value="1"/>
</dbReference>